<keyword evidence="1" id="KW-0812">Transmembrane</keyword>
<dbReference type="RefSeq" id="WP_326840742.1">
    <property type="nucleotide sequence ID" value="NZ_SVNY01000006.1"/>
</dbReference>
<keyword evidence="1" id="KW-0472">Membrane</keyword>
<evidence type="ECO:0000313" key="3">
    <source>
        <dbReference type="Proteomes" id="UP000754750"/>
    </source>
</evidence>
<feature type="transmembrane region" description="Helical" evidence="1">
    <location>
        <begin position="41"/>
        <end position="64"/>
    </location>
</feature>
<organism evidence="2 3">
    <name type="scientific">Faecalispora sporosphaeroides</name>
    <dbReference type="NCBI Taxonomy" id="1549"/>
    <lineage>
        <taxon>Bacteria</taxon>
        <taxon>Bacillati</taxon>
        <taxon>Bacillota</taxon>
        <taxon>Clostridia</taxon>
        <taxon>Eubacteriales</taxon>
        <taxon>Oscillospiraceae</taxon>
        <taxon>Faecalispora</taxon>
    </lineage>
</organism>
<reference evidence="2" key="1">
    <citation type="submission" date="2019-04" db="EMBL/GenBank/DDBJ databases">
        <title>Evolution of Biomass-Degrading Anaerobic Consortia Revealed by Metagenomics.</title>
        <authorList>
            <person name="Peng X."/>
        </authorList>
    </citation>
    <scope>NUCLEOTIDE SEQUENCE</scope>
    <source>
        <strain evidence="2">SIG551</strain>
    </source>
</reference>
<gene>
    <name evidence="2" type="ORF">E7512_11690</name>
</gene>
<dbReference type="Gene3D" id="2.60.40.1630">
    <property type="entry name" value="bacillus anthracis domain"/>
    <property type="match status" value="1"/>
</dbReference>
<name>A0A928KT51_9FIRM</name>
<keyword evidence="1" id="KW-1133">Transmembrane helix</keyword>
<protein>
    <submittedName>
        <fullName evidence="2">DUF4179 domain-containing protein</fullName>
    </submittedName>
</protein>
<comment type="caution">
    <text evidence="2">The sequence shown here is derived from an EMBL/GenBank/DDBJ whole genome shotgun (WGS) entry which is preliminary data.</text>
</comment>
<evidence type="ECO:0000313" key="2">
    <source>
        <dbReference type="EMBL" id="MBE6834217.1"/>
    </source>
</evidence>
<dbReference type="EMBL" id="SVNY01000006">
    <property type="protein sequence ID" value="MBE6834217.1"/>
    <property type="molecule type" value="Genomic_DNA"/>
</dbReference>
<accession>A0A928KT51</accession>
<evidence type="ECO:0000256" key="1">
    <source>
        <dbReference type="SAM" id="Phobius"/>
    </source>
</evidence>
<dbReference type="AlphaFoldDB" id="A0A928KT51"/>
<sequence>MKSFQMEYQKAVDAHPIPNDLFTKTKASMRDHEPRSRKNRWGVLVPVFTLAVLGTVSAAAYGVYRFTQPYYQPRIKDSLPVTISQNAGAAVGKTDTNQNLSITILKSLCDNQKLYLSLKVKSTDGKPLQESSEFRKSQLMRQRFAQSTLKIDGKEYECNLFRTDHALVPDQASFELMATGDFTAMNGKSVLLNLKDFIDEVETCEDADFLFQNLGQLYASVTPEQPQNFIRTGLFEVYADKSLIAPSWTIPAGSQKIRFSNQFPNAYIDNVGFHKTGEFDAQSNTFYISIVPGSKSQIPELKKLCFQNLETMQPVPFEDSIITGNGIEKAGYSSQEEYQKAWEQEQNRKLSYHNGRVVIALSTFLDNGAESADCTVADLSRYRIVKNYKTETVVRYSGAWKIPFTLHFQDTSRSFTPNKSFQTAGGVEVTIQKISLSDISLSFSGKYKSAASSNDLLKSELSTNQIKLIRKDGSIVEVGQKIGGGTEANNSFAFQGDLQTVIEAREVTAIEIFGSRVSLE</sequence>
<dbReference type="Proteomes" id="UP000754750">
    <property type="component" value="Unassembled WGS sequence"/>
</dbReference>
<proteinExistence type="predicted"/>